<evidence type="ECO:0000313" key="7">
    <source>
        <dbReference type="EMBL" id="STU97962.1"/>
    </source>
</evidence>
<evidence type="ECO:0000259" key="6">
    <source>
        <dbReference type="Pfam" id="PF00005"/>
    </source>
</evidence>
<dbReference type="Proteomes" id="UP000254020">
    <property type="component" value="Unassembled WGS sequence"/>
</dbReference>
<keyword evidence="4" id="KW-0406">Ion transport</keyword>
<dbReference type="AlphaFoldDB" id="A0A378A4G2"/>
<evidence type="ECO:0000256" key="5">
    <source>
        <dbReference type="ARBA" id="ARBA00023136"/>
    </source>
</evidence>
<keyword evidence="7" id="KW-0067">ATP-binding</keyword>
<dbReference type="InterPro" id="IPR051535">
    <property type="entry name" value="Siderophore_ABC-ATPase"/>
</dbReference>
<protein>
    <submittedName>
        <fullName evidence="7">Ferrichrome transport ATP-binding protein FhuC</fullName>
        <ecNumber evidence="7">3.6.3.34</ecNumber>
    </submittedName>
</protein>
<evidence type="ECO:0000256" key="4">
    <source>
        <dbReference type="ARBA" id="ARBA00023065"/>
    </source>
</evidence>
<evidence type="ECO:0000256" key="1">
    <source>
        <dbReference type="ARBA" id="ARBA00004202"/>
    </source>
</evidence>
<evidence type="ECO:0000256" key="3">
    <source>
        <dbReference type="ARBA" id="ARBA00022475"/>
    </source>
</evidence>
<dbReference type="EMBL" id="UGMA01000005">
    <property type="protein sequence ID" value="STU97962.1"/>
    <property type="molecule type" value="Genomic_DNA"/>
</dbReference>
<reference evidence="7 8" key="1">
    <citation type="submission" date="2018-06" db="EMBL/GenBank/DDBJ databases">
        <authorList>
            <consortium name="Pathogen Informatics"/>
            <person name="Doyle S."/>
        </authorList>
    </citation>
    <scope>NUCLEOTIDE SEQUENCE [LARGE SCALE GENOMIC DNA]</scope>
    <source>
        <strain evidence="7 8">NCTC9504</strain>
    </source>
</reference>
<keyword evidence="2" id="KW-0813">Transport</keyword>
<keyword evidence="7" id="KW-0547">Nucleotide-binding</keyword>
<gene>
    <name evidence="7" type="primary">fhuC_1</name>
    <name evidence="7" type="ORF">NCTC9504_04917</name>
</gene>
<comment type="subcellular location">
    <subcellularLocation>
        <location evidence="1">Cell membrane</location>
        <topology evidence="1">Peripheral membrane protein</topology>
    </subcellularLocation>
</comment>
<dbReference type="GO" id="GO:0005886">
    <property type="term" value="C:plasma membrane"/>
    <property type="evidence" value="ECO:0007669"/>
    <property type="project" value="UniProtKB-SubCell"/>
</dbReference>
<feature type="domain" description="ABC transporter" evidence="6">
    <location>
        <begin position="32"/>
        <end position="150"/>
    </location>
</feature>
<keyword evidence="5" id="KW-0472">Membrane</keyword>
<dbReference type="GO" id="GO:0006811">
    <property type="term" value="P:monoatomic ion transport"/>
    <property type="evidence" value="ECO:0007669"/>
    <property type="project" value="UniProtKB-KW"/>
</dbReference>
<dbReference type="Gene3D" id="3.40.50.300">
    <property type="entry name" value="P-loop containing nucleotide triphosphate hydrolases"/>
    <property type="match status" value="1"/>
</dbReference>
<dbReference type="SUPFAM" id="SSF52540">
    <property type="entry name" value="P-loop containing nucleoside triphosphate hydrolases"/>
    <property type="match status" value="1"/>
</dbReference>
<dbReference type="InterPro" id="IPR027417">
    <property type="entry name" value="P-loop_NTPase"/>
</dbReference>
<sequence>MSDQTLSGLSLSHFSAGYPRRKVIENLTVPHLPRGKITALLGPNGSGKSTLMRAMAGLGPCRGELLLEGENLLTQPFSRRAEQVVYLPQTLPAGVHLHVLESIIVAQRAAGGRHSPQHQEEVMALLRQLGIAHLAMSYLDQLSGGQKQLVVSLSR</sequence>
<dbReference type="Pfam" id="PF00005">
    <property type="entry name" value="ABC_tran"/>
    <property type="match status" value="1"/>
</dbReference>
<keyword evidence="7" id="KW-0378">Hydrolase</keyword>
<evidence type="ECO:0000313" key="8">
    <source>
        <dbReference type="Proteomes" id="UP000254020"/>
    </source>
</evidence>
<dbReference type="PANTHER" id="PTHR42771">
    <property type="entry name" value="IRON(3+)-HYDROXAMATE IMPORT ATP-BINDING PROTEIN FHUC"/>
    <property type="match status" value="1"/>
</dbReference>
<accession>A0A378A4G2</accession>
<organism evidence="7 8">
    <name type="scientific">Klebsiella pneumoniae subsp. pneumoniae</name>
    <dbReference type="NCBI Taxonomy" id="72407"/>
    <lineage>
        <taxon>Bacteria</taxon>
        <taxon>Pseudomonadati</taxon>
        <taxon>Pseudomonadota</taxon>
        <taxon>Gammaproteobacteria</taxon>
        <taxon>Enterobacterales</taxon>
        <taxon>Enterobacteriaceae</taxon>
        <taxon>Klebsiella/Raoultella group</taxon>
        <taxon>Klebsiella</taxon>
        <taxon>Klebsiella pneumoniae complex</taxon>
    </lineage>
</organism>
<dbReference type="InterPro" id="IPR003439">
    <property type="entry name" value="ABC_transporter-like_ATP-bd"/>
</dbReference>
<dbReference type="EC" id="3.6.3.34" evidence="7"/>
<evidence type="ECO:0000256" key="2">
    <source>
        <dbReference type="ARBA" id="ARBA00022448"/>
    </source>
</evidence>
<dbReference type="GO" id="GO:0016887">
    <property type="term" value="F:ATP hydrolysis activity"/>
    <property type="evidence" value="ECO:0007669"/>
    <property type="project" value="InterPro"/>
</dbReference>
<proteinExistence type="predicted"/>
<dbReference type="GO" id="GO:0005524">
    <property type="term" value="F:ATP binding"/>
    <property type="evidence" value="ECO:0007669"/>
    <property type="project" value="UniProtKB-KW"/>
</dbReference>
<keyword evidence="3" id="KW-1003">Cell membrane</keyword>
<name>A0A378A4G2_KLEPN</name>
<dbReference type="PANTHER" id="PTHR42771:SF7">
    <property type="entry name" value="ABC-TYPE COBALAMIN_FE3+-SIDEROPHORES TRANSPORT SYSTEM, ATPASE COMPONENT"/>
    <property type="match status" value="1"/>
</dbReference>